<protein>
    <submittedName>
        <fullName evidence="2">Uncharacterized protein</fullName>
    </submittedName>
</protein>
<accession>A0A1W0WMV7</accession>
<name>A0A1W0WMV7_HYPEX</name>
<keyword evidence="3" id="KW-1185">Reference proteome</keyword>
<evidence type="ECO:0000313" key="3">
    <source>
        <dbReference type="Proteomes" id="UP000192578"/>
    </source>
</evidence>
<sequence length="110" mass="11680">MDARIVTHHPLCRTAKLCESTPADTDFAATGDKSKGDDENHPELGHKRTRIPGGHDHRTRPGSTTSPSTDSAYVDTDTDSTLSPGAESTLRSSKKPRRTIKPAGGGGETI</sequence>
<reference evidence="3" key="1">
    <citation type="submission" date="2017-01" db="EMBL/GenBank/DDBJ databases">
        <title>Comparative genomics of anhydrobiosis in the tardigrade Hypsibius dujardini.</title>
        <authorList>
            <person name="Yoshida Y."/>
            <person name="Koutsovoulos G."/>
            <person name="Laetsch D."/>
            <person name="Stevens L."/>
            <person name="Kumar S."/>
            <person name="Horikawa D."/>
            <person name="Ishino K."/>
            <person name="Komine S."/>
            <person name="Tomita M."/>
            <person name="Blaxter M."/>
            <person name="Arakawa K."/>
        </authorList>
    </citation>
    <scope>NUCLEOTIDE SEQUENCE [LARGE SCALE GENOMIC DNA]</scope>
    <source>
        <strain evidence="3">Z151</strain>
    </source>
</reference>
<organism evidence="2 3">
    <name type="scientific">Hypsibius exemplaris</name>
    <name type="common">Freshwater tardigrade</name>
    <dbReference type="NCBI Taxonomy" id="2072580"/>
    <lineage>
        <taxon>Eukaryota</taxon>
        <taxon>Metazoa</taxon>
        <taxon>Ecdysozoa</taxon>
        <taxon>Tardigrada</taxon>
        <taxon>Eutardigrada</taxon>
        <taxon>Parachela</taxon>
        <taxon>Hypsibioidea</taxon>
        <taxon>Hypsibiidae</taxon>
        <taxon>Hypsibius</taxon>
    </lineage>
</organism>
<feature type="compositionally biased region" description="Low complexity" evidence="1">
    <location>
        <begin position="61"/>
        <end position="71"/>
    </location>
</feature>
<feature type="compositionally biased region" description="Basic and acidic residues" evidence="1">
    <location>
        <begin position="32"/>
        <end position="46"/>
    </location>
</feature>
<evidence type="ECO:0000313" key="2">
    <source>
        <dbReference type="EMBL" id="OQV16519.1"/>
    </source>
</evidence>
<dbReference type="EMBL" id="MTYJ01000073">
    <property type="protein sequence ID" value="OQV16519.1"/>
    <property type="molecule type" value="Genomic_DNA"/>
</dbReference>
<proteinExistence type="predicted"/>
<feature type="region of interest" description="Disordered" evidence="1">
    <location>
        <begin position="17"/>
        <end position="110"/>
    </location>
</feature>
<dbReference type="AlphaFoldDB" id="A0A1W0WMV7"/>
<dbReference type="Proteomes" id="UP000192578">
    <property type="component" value="Unassembled WGS sequence"/>
</dbReference>
<evidence type="ECO:0000256" key="1">
    <source>
        <dbReference type="SAM" id="MobiDB-lite"/>
    </source>
</evidence>
<gene>
    <name evidence="2" type="ORF">BV898_09358</name>
</gene>
<comment type="caution">
    <text evidence="2">The sequence shown here is derived from an EMBL/GenBank/DDBJ whole genome shotgun (WGS) entry which is preliminary data.</text>
</comment>